<evidence type="ECO:0000313" key="14">
    <source>
        <dbReference type="EMBL" id="KAK2561983.1"/>
    </source>
</evidence>
<feature type="domain" description="RING-type" evidence="13">
    <location>
        <begin position="21"/>
        <end position="66"/>
    </location>
</feature>
<keyword evidence="3" id="KW-0677">Repeat</keyword>
<feature type="compositionally biased region" description="Basic and acidic residues" evidence="12">
    <location>
        <begin position="223"/>
        <end position="250"/>
    </location>
</feature>
<evidence type="ECO:0000256" key="1">
    <source>
        <dbReference type="ARBA" id="ARBA00004123"/>
    </source>
</evidence>
<dbReference type="InterPro" id="IPR017907">
    <property type="entry name" value="Znf_RING_CS"/>
</dbReference>
<feature type="compositionally biased region" description="Basic residues" evidence="12">
    <location>
        <begin position="186"/>
        <end position="195"/>
    </location>
</feature>
<comment type="caution">
    <text evidence="14">The sequence shown here is derived from an EMBL/GenBank/DDBJ whole genome shotgun (WGS) entry which is preliminary data.</text>
</comment>
<feature type="compositionally biased region" description="Basic and acidic residues" evidence="12">
    <location>
        <begin position="461"/>
        <end position="480"/>
    </location>
</feature>
<sequence>MSLQVQDVLNALQQMQKSLECSICLELLKDPHSTKCNHQFCGQCIRKVLEKSSKSSKNKWYCPLCKTPVSKRSLTPNPTLSEIVAAVRNLQVAIQDDTGIPAGSPPLEPSKPCLLDANTSVSGHPTNDLLCTSKEVTADEDVQGHQPQSVSKANIRLCLRASEVGQRKVPIVKSKKPKGTNSKCTRNTRHSKRISQKNGEVEHSSEKNIMDSSKDFILVPSTHESKQSDESMSSHELSKSTKKAEMGEQDSRCENISFSVEQLNETTRCLTTIAEADSSSMCRISCEAKIAPNNSTLLCDVANTDTQANEAAVSSTKFESSPQNTVDTMQSLSILPPLGCFEEVDICDANKDAAFEKSEEISDEGLEGNLVQQTCSALDGFRPESQDESHQNHEDITCEEMKGNMRIATEVCSLDNQAKPRMELSTEAAIEDQEDDCGRNVGEIDGMNTAMAAEKERKMETRIREDGDVYHHNKSSRDEPNDVAYQDDGESDSNPAEAFVSECQKEPIDIDSKGCKMQQSLRCEVADSSVPNDVSEKGVSDLAQQSLDFEGLVSLFDDPSERRIDTQRDEVENAKSCEDIFERDGQTSQMKEYCQAELQHMENIDAGRANLKKRKREIELEDDPGCRSRSGPEAAEKETSPSKQSAYSVNEFDTYHESKLPTSQVGARKKLKVSNRSSLVKTSPVVEGIIKQNSQGPCGGFIASDKGEADVGFNGDELEVNGFSFSQKEFPNEIVPNSASTSNTPNSVLINPMIVYADHTLYDLQTSVITRKEYCSSLERRNSGHEGRTKTANHASETRGDVQGQSQEQTLNDLEPWINFTASTNSNPDRRESMPAEISQRDVPRCLIAEGQEGEENKDEQSGGSKDASSDASESILVTRKRKYETNEGVKMEYHHRIDDTQALTHDVRFSREQNATTHSPDVDICHLSKSCPGNVVESVGKTSCELLAALSTVSTPTQNSLDSLEEDTVTPCLFGNNSCEASQETKSNRDQNREMSELNSIPENQDNKSNISRDVVPFENDTDEESSYADKASSKTGLEGMKAREKCRPTEVRSPCFRVNTLSNDNPDDEGTQSFGTFQSISILQDVGVLSQEQQEYTGTCNDALVHQTSHVQNGNNAASSWAEPLPKGGSSLHPLPQEVDRSGSHDGEKGRGKGRASFSQLTDSEVIPPTPPVRATTRLNFAGDAPSIIKESLSVKDATKGKAEKQHEYPITSKQMKHIQNRDCCKSPTSIDQGNRVSTTKETTRVLLLTDDFSSANEVAADVSSDTTDRVSKYDNDTFPVPKQRQDRVAATIRHDCKSSKDTERHLESPSRRGAVEEILGNKAGNSSQNGINREKARNENHDGVRSNKRTEKDFQRKRSPEESNPNYYPCSALLQKTIDDEDTFDYSGTQGKVKHKSNFQGGRSCIPALHDDTKDLHYLTEDKHNRFEDLSKAEHDYQDLDDEFVKRADSSKESKGGRVVVDDEDCLSVDERDVTFNKDVTGKLLHEGDREESSDDEALLKPAFLSKESKSATNDGDCQEDVEDIDEDEEAILSQELLLSENDDGVISSSFKALDSTCASSATFLSEAAASTQKMEVLRQDVEAMEREMEELRAYLANADESREAGTDPGIEGVVSGDEVDSKSVAWMFLKNKIYSNCKFKANPLTKSHVKCEIDLIHKW</sequence>
<dbReference type="GO" id="GO:0070531">
    <property type="term" value="C:BRCA1-A complex"/>
    <property type="evidence" value="ECO:0007669"/>
    <property type="project" value="TreeGrafter"/>
</dbReference>
<keyword evidence="7" id="KW-0234">DNA repair</keyword>
<keyword evidence="4" id="KW-0227">DNA damage</keyword>
<comment type="subcellular location">
    <subcellularLocation>
        <location evidence="1">Nucleus</location>
    </subcellularLocation>
</comment>
<dbReference type="PROSITE" id="PS50089">
    <property type="entry name" value="ZF_RING_2"/>
    <property type="match status" value="1"/>
</dbReference>
<keyword evidence="9" id="KW-0131">Cell cycle</keyword>
<dbReference type="GO" id="GO:0008270">
    <property type="term" value="F:zinc ion binding"/>
    <property type="evidence" value="ECO:0007669"/>
    <property type="project" value="UniProtKB-KW"/>
</dbReference>
<feature type="compositionally biased region" description="Low complexity" evidence="12">
    <location>
        <begin position="862"/>
        <end position="875"/>
    </location>
</feature>
<evidence type="ECO:0000256" key="3">
    <source>
        <dbReference type="ARBA" id="ARBA00022737"/>
    </source>
</evidence>
<feature type="compositionally biased region" description="Polar residues" evidence="12">
    <location>
        <begin position="976"/>
        <end position="986"/>
    </location>
</feature>
<evidence type="ECO:0000256" key="12">
    <source>
        <dbReference type="SAM" id="MobiDB-lite"/>
    </source>
</evidence>
<evidence type="ECO:0000256" key="8">
    <source>
        <dbReference type="ARBA" id="ARBA00023242"/>
    </source>
</evidence>
<dbReference type="SUPFAM" id="SSF57850">
    <property type="entry name" value="RING/U-box"/>
    <property type="match status" value="1"/>
</dbReference>
<keyword evidence="11" id="KW-0175">Coiled coil</keyword>
<dbReference type="SMART" id="SM00184">
    <property type="entry name" value="RING"/>
    <property type="match status" value="1"/>
</dbReference>
<feature type="compositionally biased region" description="Basic and acidic residues" evidence="12">
    <location>
        <begin position="828"/>
        <end position="844"/>
    </location>
</feature>
<evidence type="ECO:0000256" key="11">
    <source>
        <dbReference type="SAM" id="Coils"/>
    </source>
</evidence>
<feature type="compositionally biased region" description="Basic and acidic residues" evidence="12">
    <location>
        <begin position="778"/>
        <end position="789"/>
    </location>
</feature>
<dbReference type="InterPro" id="IPR018957">
    <property type="entry name" value="Znf_C3HC4_RING-type"/>
</dbReference>
<feature type="compositionally biased region" description="Basic and acidic residues" evidence="12">
    <location>
        <begin position="199"/>
        <end position="214"/>
    </location>
</feature>
<feature type="compositionally biased region" description="Basic and acidic residues" evidence="12">
    <location>
        <begin position="987"/>
        <end position="997"/>
    </location>
</feature>
<evidence type="ECO:0000256" key="5">
    <source>
        <dbReference type="ARBA" id="ARBA00022771"/>
    </source>
</evidence>
<dbReference type="InterPro" id="IPR031099">
    <property type="entry name" value="BRCA1-associated"/>
</dbReference>
<feature type="region of interest" description="Disordered" evidence="12">
    <location>
        <begin position="778"/>
        <end position="881"/>
    </location>
</feature>
<dbReference type="GO" id="GO:0000724">
    <property type="term" value="P:double-strand break repair via homologous recombination"/>
    <property type="evidence" value="ECO:0007669"/>
    <property type="project" value="TreeGrafter"/>
</dbReference>
<evidence type="ECO:0000256" key="2">
    <source>
        <dbReference type="ARBA" id="ARBA00022723"/>
    </source>
</evidence>
<dbReference type="Proteomes" id="UP001249851">
    <property type="component" value="Unassembled WGS sequence"/>
</dbReference>
<reference evidence="14" key="1">
    <citation type="journal article" date="2023" name="G3 (Bethesda)">
        <title>Whole genome assembly and annotation of the endangered Caribbean coral Acropora cervicornis.</title>
        <authorList>
            <person name="Selwyn J.D."/>
            <person name="Vollmer S.V."/>
        </authorList>
    </citation>
    <scope>NUCLEOTIDE SEQUENCE</scope>
    <source>
        <strain evidence="14">K2</strain>
    </source>
</reference>
<dbReference type="CDD" id="cd16498">
    <property type="entry name" value="RING-HC_BRCA1"/>
    <property type="match status" value="1"/>
</dbReference>
<dbReference type="InterPro" id="IPR013083">
    <property type="entry name" value="Znf_RING/FYVE/PHD"/>
</dbReference>
<dbReference type="PANTHER" id="PTHR13763:SF0">
    <property type="entry name" value="BREAST CANCER TYPE 1 SUSCEPTIBILITY PROTEIN"/>
    <property type="match status" value="1"/>
</dbReference>
<keyword evidence="8" id="KW-0539">Nucleus</keyword>
<keyword evidence="15" id="KW-1185">Reference proteome</keyword>
<dbReference type="GO" id="GO:0031436">
    <property type="term" value="C:BRCA1-BARD1 complex"/>
    <property type="evidence" value="ECO:0007669"/>
    <property type="project" value="TreeGrafter"/>
</dbReference>
<evidence type="ECO:0000256" key="6">
    <source>
        <dbReference type="ARBA" id="ARBA00022833"/>
    </source>
</evidence>
<feature type="region of interest" description="Disordered" evidence="12">
    <location>
        <begin position="1263"/>
        <end position="1372"/>
    </location>
</feature>
<evidence type="ECO:0000313" key="15">
    <source>
        <dbReference type="Proteomes" id="UP001249851"/>
    </source>
</evidence>
<feature type="compositionally biased region" description="Polar residues" evidence="12">
    <location>
        <begin position="1229"/>
        <end position="1240"/>
    </location>
</feature>
<evidence type="ECO:0000259" key="13">
    <source>
        <dbReference type="PROSITE" id="PS50089"/>
    </source>
</evidence>
<feature type="region of interest" description="Disordered" evidence="12">
    <location>
        <begin position="615"/>
        <end position="649"/>
    </location>
</feature>
<feature type="compositionally biased region" description="Polar residues" evidence="12">
    <location>
        <begin position="998"/>
        <end position="1013"/>
    </location>
</feature>
<evidence type="ECO:0000256" key="10">
    <source>
        <dbReference type="PROSITE-ProRule" id="PRU00175"/>
    </source>
</evidence>
<feature type="coiled-coil region" evidence="11">
    <location>
        <begin position="1571"/>
        <end position="1608"/>
    </location>
</feature>
<feature type="compositionally biased region" description="Basic and acidic residues" evidence="12">
    <location>
        <begin position="1286"/>
        <end position="1318"/>
    </location>
</feature>
<keyword evidence="2" id="KW-0479">Metal-binding</keyword>
<dbReference type="Gene3D" id="3.30.40.10">
    <property type="entry name" value="Zinc/RING finger domain, C3HC4 (zinc finger)"/>
    <property type="match status" value="1"/>
</dbReference>
<name>A0AAD9QIN8_ACRCE</name>
<dbReference type="GO" id="GO:0045944">
    <property type="term" value="P:positive regulation of transcription by RNA polymerase II"/>
    <property type="evidence" value="ECO:0007669"/>
    <property type="project" value="TreeGrafter"/>
</dbReference>
<reference evidence="14" key="2">
    <citation type="journal article" date="2023" name="Science">
        <title>Genomic signatures of disease resistance in endangered staghorn corals.</title>
        <authorList>
            <person name="Vollmer S.V."/>
            <person name="Selwyn J.D."/>
            <person name="Despard B.A."/>
            <person name="Roesel C.L."/>
        </authorList>
    </citation>
    <scope>NUCLEOTIDE SEQUENCE</scope>
    <source>
        <strain evidence="14">K2</strain>
    </source>
</reference>
<evidence type="ECO:0000256" key="7">
    <source>
        <dbReference type="ARBA" id="ARBA00023204"/>
    </source>
</evidence>
<dbReference type="GO" id="GO:0004842">
    <property type="term" value="F:ubiquitin-protein transferase activity"/>
    <property type="evidence" value="ECO:0007669"/>
    <property type="project" value="TreeGrafter"/>
</dbReference>
<dbReference type="PANTHER" id="PTHR13763">
    <property type="entry name" value="BREAST CANCER TYPE 1 SUSCEPTIBILITY PROTEIN BRCA1"/>
    <property type="match status" value="1"/>
</dbReference>
<feature type="region of interest" description="Disordered" evidence="12">
    <location>
        <begin position="461"/>
        <end position="495"/>
    </location>
</feature>
<organism evidence="14 15">
    <name type="scientific">Acropora cervicornis</name>
    <name type="common">Staghorn coral</name>
    <dbReference type="NCBI Taxonomy" id="6130"/>
    <lineage>
        <taxon>Eukaryota</taxon>
        <taxon>Metazoa</taxon>
        <taxon>Cnidaria</taxon>
        <taxon>Anthozoa</taxon>
        <taxon>Hexacorallia</taxon>
        <taxon>Scleractinia</taxon>
        <taxon>Astrocoeniina</taxon>
        <taxon>Acroporidae</taxon>
        <taxon>Acropora</taxon>
    </lineage>
</organism>
<keyword evidence="6" id="KW-0862">Zinc</keyword>
<feature type="region of interest" description="Disordered" evidence="12">
    <location>
        <begin position="1217"/>
        <end position="1240"/>
    </location>
</feature>
<gene>
    <name evidence="14" type="ORF">P5673_014719</name>
</gene>
<feature type="compositionally biased region" description="Basic and acidic residues" evidence="12">
    <location>
        <begin position="1335"/>
        <end position="1364"/>
    </location>
</feature>
<protein>
    <submittedName>
        <fullName evidence="14">Breast cancer type 1 susceptibility protein</fullName>
    </submittedName>
</protein>
<feature type="compositionally biased region" description="Basic and acidic residues" evidence="12">
    <location>
        <begin position="1269"/>
        <end position="1278"/>
    </location>
</feature>
<feature type="region of interest" description="Disordered" evidence="12">
    <location>
        <begin position="976"/>
        <end position="1047"/>
    </location>
</feature>
<dbReference type="Pfam" id="PF00097">
    <property type="entry name" value="zf-C3HC4"/>
    <property type="match status" value="1"/>
</dbReference>
<accession>A0AAD9QIN8</accession>
<evidence type="ECO:0000256" key="4">
    <source>
        <dbReference type="ARBA" id="ARBA00022763"/>
    </source>
</evidence>
<dbReference type="EMBL" id="JARQWQ010000030">
    <property type="protein sequence ID" value="KAK2561983.1"/>
    <property type="molecule type" value="Genomic_DNA"/>
</dbReference>
<dbReference type="InterPro" id="IPR001841">
    <property type="entry name" value="Znf_RING"/>
</dbReference>
<dbReference type="PROSITE" id="PS00518">
    <property type="entry name" value="ZF_RING_1"/>
    <property type="match status" value="1"/>
</dbReference>
<feature type="compositionally biased region" description="Polar residues" evidence="12">
    <location>
        <begin position="803"/>
        <end position="812"/>
    </location>
</feature>
<feature type="region of interest" description="Disordered" evidence="12">
    <location>
        <begin position="173"/>
        <end position="250"/>
    </location>
</feature>
<feature type="region of interest" description="Disordered" evidence="12">
    <location>
        <begin position="1116"/>
        <end position="1178"/>
    </location>
</feature>
<evidence type="ECO:0000256" key="9">
    <source>
        <dbReference type="ARBA" id="ARBA00023306"/>
    </source>
</evidence>
<feature type="compositionally biased region" description="Basic and acidic residues" evidence="12">
    <location>
        <begin position="1140"/>
        <end position="1153"/>
    </location>
</feature>
<keyword evidence="5 10" id="KW-0863">Zinc-finger</keyword>
<proteinExistence type="predicted"/>